<dbReference type="AlphaFoldDB" id="A0A9P4UVX8"/>
<keyword evidence="3" id="KW-1185">Reference proteome</keyword>
<gene>
    <name evidence="2" type="ORF">EJ04DRAFT_517362</name>
</gene>
<name>A0A9P4UVX8_9PLEO</name>
<evidence type="ECO:0000313" key="2">
    <source>
        <dbReference type="EMBL" id="KAF2727258.1"/>
    </source>
</evidence>
<protein>
    <submittedName>
        <fullName evidence="2">Uncharacterized protein</fullName>
    </submittedName>
</protein>
<organism evidence="2 3">
    <name type="scientific">Polyplosphaeria fusca</name>
    <dbReference type="NCBI Taxonomy" id="682080"/>
    <lineage>
        <taxon>Eukaryota</taxon>
        <taxon>Fungi</taxon>
        <taxon>Dikarya</taxon>
        <taxon>Ascomycota</taxon>
        <taxon>Pezizomycotina</taxon>
        <taxon>Dothideomycetes</taxon>
        <taxon>Pleosporomycetidae</taxon>
        <taxon>Pleosporales</taxon>
        <taxon>Tetraplosphaeriaceae</taxon>
        <taxon>Polyplosphaeria</taxon>
    </lineage>
</organism>
<feature type="compositionally biased region" description="Basic and acidic residues" evidence="1">
    <location>
        <begin position="56"/>
        <end position="89"/>
    </location>
</feature>
<accession>A0A9P4UVX8</accession>
<dbReference type="Proteomes" id="UP000799444">
    <property type="component" value="Unassembled WGS sequence"/>
</dbReference>
<feature type="region of interest" description="Disordered" evidence="1">
    <location>
        <begin position="55"/>
        <end position="89"/>
    </location>
</feature>
<evidence type="ECO:0000256" key="1">
    <source>
        <dbReference type="SAM" id="MobiDB-lite"/>
    </source>
</evidence>
<reference evidence="2" key="1">
    <citation type="journal article" date="2020" name="Stud. Mycol.">
        <title>101 Dothideomycetes genomes: a test case for predicting lifestyles and emergence of pathogens.</title>
        <authorList>
            <person name="Haridas S."/>
            <person name="Albert R."/>
            <person name="Binder M."/>
            <person name="Bloem J."/>
            <person name="Labutti K."/>
            <person name="Salamov A."/>
            <person name="Andreopoulos B."/>
            <person name="Baker S."/>
            <person name="Barry K."/>
            <person name="Bills G."/>
            <person name="Bluhm B."/>
            <person name="Cannon C."/>
            <person name="Castanera R."/>
            <person name="Culley D."/>
            <person name="Daum C."/>
            <person name="Ezra D."/>
            <person name="Gonzalez J."/>
            <person name="Henrissat B."/>
            <person name="Kuo A."/>
            <person name="Liang C."/>
            <person name="Lipzen A."/>
            <person name="Lutzoni F."/>
            <person name="Magnuson J."/>
            <person name="Mondo S."/>
            <person name="Nolan M."/>
            <person name="Ohm R."/>
            <person name="Pangilinan J."/>
            <person name="Park H.-J."/>
            <person name="Ramirez L."/>
            <person name="Alfaro M."/>
            <person name="Sun H."/>
            <person name="Tritt A."/>
            <person name="Yoshinaga Y."/>
            <person name="Zwiers L.-H."/>
            <person name="Turgeon B."/>
            <person name="Goodwin S."/>
            <person name="Spatafora J."/>
            <person name="Crous P."/>
            <person name="Grigoriev I."/>
        </authorList>
    </citation>
    <scope>NUCLEOTIDE SEQUENCE</scope>
    <source>
        <strain evidence="2">CBS 125425</strain>
    </source>
</reference>
<sequence>MTLAGLTTLALTSLGMRPTPRRILGIMAGTTAAYAGMKVLCDYCNLLTAKAAGIEARLEREEEEREQREREREEEERRERERERMGEMD</sequence>
<dbReference type="EMBL" id="ML996343">
    <property type="protein sequence ID" value="KAF2727258.1"/>
    <property type="molecule type" value="Genomic_DNA"/>
</dbReference>
<evidence type="ECO:0000313" key="3">
    <source>
        <dbReference type="Proteomes" id="UP000799444"/>
    </source>
</evidence>
<comment type="caution">
    <text evidence="2">The sequence shown here is derived from an EMBL/GenBank/DDBJ whole genome shotgun (WGS) entry which is preliminary data.</text>
</comment>
<proteinExistence type="predicted"/>